<organism evidence="1 2">
    <name type="scientific">Dactylosporangium maewongense</name>
    <dbReference type="NCBI Taxonomy" id="634393"/>
    <lineage>
        <taxon>Bacteria</taxon>
        <taxon>Bacillati</taxon>
        <taxon>Actinomycetota</taxon>
        <taxon>Actinomycetes</taxon>
        <taxon>Micromonosporales</taxon>
        <taxon>Micromonosporaceae</taxon>
        <taxon>Dactylosporangium</taxon>
    </lineage>
</organism>
<sequence>MADMQAALADVLASIDDITVRLRPGAVQELAASGDRSLVPRVQAALERCLDDEDHEGVELLAGILAGIRGTRAFPLLLRAVARPVKHEWEGLQATLAGLMAADPAGCRPAVLAFAAERHRDLRCAGLWALGHVVTPADVELLEAALRDADRRVRGTALGALSELHGDERVVPAMVGMLRDPELGLRSGALMSLGYYGDLAALDSMVALRTDPSVLVREVLSVAVAQLLAPTWRPSTKAATAAQAETARAALRELLGDENRSVRGCAERALARL</sequence>
<dbReference type="SMART" id="SM00567">
    <property type="entry name" value="EZ_HEAT"/>
    <property type="match status" value="5"/>
</dbReference>
<dbReference type="Pfam" id="PF13646">
    <property type="entry name" value="HEAT_2"/>
    <property type="match status" value="1"/>
</dbReference>
<evidence type="ECO:0008006" key="3">
    <source>
        <dbReference type="Google" id="ProtNLM"/>
    </source>
</evidence>
<dbReference type="RefSeq" id="WP_344509223.1">
    <property type="nucleotide sequence ID" value="NZ_BAAAQD010000021.1"/>
</dbReference>
<accession>A0ABP4MWM2</accession>
<dbReference type="InterPro" id="IPR004155">
    <property type="entry name" value="PBS_lyase_HEAT"/>
</dbReference>
<evidence type="ECO:0000313" key="1">
    <source>
        <dbReference type="EMBL" id="GAA1550258.1"/>
    </source>
</evidence>
<protein>
    <recommendedName>
        <fullName evidence="3">HEAT repeat domain-containing protein</fullName>
    </recommendedName>
</protein>
<dbReference type="EMBL" id="BAAAQD010000021">
    <property type="protein sequence ID" value="GAA1550258.1"/>
    <property type="molecule type" value="Genomic_DNA"/>
</dbReference>
<dbReference type="Proteomes" id="UP001501470">
    <property type="component" value="Unassembled WGS sequence"/>
</dbReference>
<proteinExistence type="predicted"/>
<comment type="caution">
    <text evidence="1">The sequence shown here is derived from an EMBL/GenBank/DDBJ whole genome shotgun (WGS) entry which is preliminary data.</text>
</comment>
<dbReference type="Gene3D" id="1.25.10.10">
    <property type="entry name" value="Leucine-rich Repeat Variant"/>
    <property type="match status" value="2"/>
</dbReference>
<dbReference type="InterPro" id="IPR011989">
    <property type="entry name" value="ARM-like"/>
</dbReference>
<dbReference type="InterPro" id="IPR016024">
    <property type="entry name" value="ARM-type_fold"/>
</dbReference>
<name>A0ABP4MWM2_9ACTN</name>
<gene>
    <name evidence="1" type="ORF">GCM10009827_083610</name>
</gene>
<evidence type="ECO:0000313" key="2">
    <source>
        <dbReference type="Proteomes" id="UP001501470"/>
    </source>
</evidence>
<reference evidence="2" key="1">
    <citation type="journal article" date="2019" name="Int. J. Syst. Evol. Microbiol.">
        <title>The Global Catalogue of Microorganisms (GCM) 10K type strain sequencing project: providing services to taxonomists for standard genome sequencing and annotation.</title>
        <authorList>
            <consortium name="The Broad Institute Genomics Platform"/>
            <consortium name="The Broad Institute Genome Sequencing Center for Infectious Disease"/>
            <person name="Wu L."/>
            <person name="Ma J."/>
        </authorList>
    </citation>
    <scope>NUCLEOTIDE SEQUENCE [LARGE SCALE GENOMIC DNA]</scope>
    <source>
        <strain evidence="2">JCM 15933</strain>
    </source>
</reference>
<dbReference type="SUPFAM" id="SSF48371">
    <property type="entry name" value="ARM repeat"/>
    <property type="match status" value="1"/>
</dbReference>
<keyword evidence="2" id="KW-1185">Reference proteome</keyword>